<evidence type="ECO:0000313" key="3">
    <source>
        <dbReference type="Proteomes" id="UP001163823"/>
    </source>
</evidence>
<evidence type="ECO:0000259" key="1">
    <source>
        <dbReference type="Pfam" id="PF16719"/>
    </source>
</evidence>
<dbReference type="PANTHER" id="PTHR36384:SF1">
    <property type="entry name" value="SAWADEE PROTEIN"/>
    <property type="match status" value="1"/>
</dbReference>
<evidence type="ECO:0000313" key="2">
    <source>
        <dbReference type="EMBL" id="KAJ7960232.1"/>
    </source>
</evidence>
<feature type="domain" description="SAWADEE" evidence="1">
    <location>
        <begin position="33"/>
        <end position="173"/>
    </location>
</feature>
<dbReference type="Proteomes" id="UP001163823">
    <property type="component" value="Chromosome 8"/>
</dbReference>
<gene>
    <name evidence="2" type="ORF">O6P43_020706</name>
</gene>
<proteinExistence type="predicted"/>
<reference evidence="2" key="1">
    <citation type="journal article" date="2023" name="Science">
        <title>Elucidation of the pathway for biosynthesis of saponin adjuvants from the soapbark tree.</title>
        <authorList>
            <person name="Reed J."/>
            <person name="Orme A."/>
            <person name="El-Demerdash A."/>
            <person name="Owen C."/>
            <person name="Martin L.B.B."/>
            <person name="Misra R.C."/>
            <person name="Kikuchi S."/>
            <person name="Rejzek M."/>
            <person name="Martin A.C."/>
            <person name="Harkess A."/>
            <person name="Leebens-Mack J."/>
            <person name="Louveau T."/>
            <person name="Stephenson M.J."/>
            <person name="Osbourn A."/>
        </authorList>
    </citation>
    <scope>NUCLEOTIDE SEQUENCE</scope>
    <source>
        <strain evidence="2">S10</strain>
    </source>
</reference>
<dbReference type="InterPro" id="IPR032001">
    <property type="entry name" value="SAWADEE_dom"/>
</dbReference>
<dbReference type="AlphaFoldDB" id="A0AAD7LLM9"/>
<accession>A0AAD7LLM9</accession>
<sequence>MKNPHLFQLTRSDVGQEVSISPENLIAGYSSSEYNLEFRAVKDDAWYSVQVLLEGDRLRIKYQGFSDAHDNLFDTTSFGNLKELEEFQTRFRPASMQLQDDQCRKVVEGMTVCASFCFGPDELLFYDAVVDGVMYSEHAFNKGHEECLCTFILLWLHGRNYGNLTAANIENICQIQPTVELDPKVTSFLKMTRERIENTSDSNSNSKGAAGLEVGFCRNESSSTRQKLGFFERLKKETRFAKRSESKTRPSEERRSEDLPLGGVESHFVIMLGNLDKALSPSTITEFLHRHTSVIPRVYVFPTLKQEIYTRGAIVLDCEKSIQKISEFLDNPNRIIISSTGRPLVIIEKLLGPDAIKASMGTLMPISKKRHCAGSDDLRVVFSGTQEYEIAKCLRDLFMEFTTHQNRLQQRLMIEEQDILQLAHTT</sequence>
<keyword evidence="3" id="KW-1185">Reference proteome</keyword>
<dbReference type="EMBL" id="JARAOO010000008">
    <property type="protein sequence ID" value="KAJ7960232.1"/>
    <property type="molecule type" value="Genomic_DNA"/>
</dbReference>
<dbReference type="KEGG" id="qsa:O6P43_020706"/>
<name>A0AAD7LLM9_QUISA</name>
<comment type="caution">
    <text evidence="2">The sequence shown here is derived from an EMBL/GenBank/DDBJ whole genome shotgun (WGS) entry which is preliminary data.</text>
</comment>
<organism evidence="2 3">
    <name type="scientific">Quillaja saponaria</name>
    <name type="common">Soap bark tree</name>
    <dbReference type="NCBI Taxonomy" id="32244"/>
    <lineage>
        <taxon>Eukaryota</taxon>
        <taxon>Viridiplantae</taxon>
        <taxon>Streptophyta</taxon>
        <taxon>Embryophyta</taxon>
        <taxon>Tracheophyta</taxon>
        <taxon>Spermatophyta</taxon>
        <taxon>Magnoliopsida</taxon>
        <taxon>eudicotyledons</taxon>
        <taxon>Gunneridae</taxon>
        <taxon>Pentapetalae</taxon>
        <taxon>rosids</taxon>
        <taxon>fabids</taxon>
        <taxon>Fabales</taxon>
        <taxon>Quillajaceae</taxon>
        <taxon>Quillaja</taxon>
    </lineage>
</organism>
<protein>
    <submittedName>
        <fullName evidence="2">SAWADEE domain containing protein</fullName>
    </submittedName>
</protein>
<dbReference type="GO" id="GO:0003682">
    <property type="term" value="F:chromatin binding"/>
    <property type="evidence" value="ECO:0007669"/>
    <property type="project" value="InterPro"/>
</dbReference>
<dbReference type="Pfam" id="PF16719">
    <property type="entry name" value="SAWADEE"/>
    <property type="match status" value="1"/>
</dbReference>
<dbReference type="PANTHER" id="PTHR36384">
    <property type="entry name" value="SAWADEE PROTEIN"/>
    <property type="match status" value="1"/>
</dbReference>